<organism evidence="1 2">
    <name type="scientific">Cupriavidus basilensis</name>
    <dbReference type="NCBI Taxonomy" id="68895"/>
    <lineage>
        <taxon>Bacteria</taxon>
        <taxon>Pseudomonadati</taxon>
        <taxon>Pseudomonadota</taxon>
        <taxon>Betaproteobacteria</taxon>
        <taxon>Burkholderiales</taxon>
        <taxon>Burkholderiaceae</taxon>
        <taxon>Cupriavidus</taxon>
    </lineage>
</organism>
<gene>
    <name evidence="1" type="ORF">RR42_s1402</name>
</gene>
<dbReference type="AlphaFoldDB" id="A0A0C4YK87"/>
<dbReference type="EMBL" id="CP010537">
    <property type="protein sequence ID" value="AJG22990.1"/>
    <property type="molecule type" value="Genomic_DNA"/>
</dbReference>
<dbReference type="STRING" id="68895.RR42_s1402"/>
<keyword evidence="2" id="KW-1185">Reference proteome</keyword>
<accession>A0A0C4YK87</accession>
<dbReference type="Proteomes" id="UP000031843">
    <property type="component" value="Chromosome secondary"/>
</dbReference>
<dbReference type="KEGG" id="cbw:RR42_s1402"/>
<reference evidence="1 2" key="1">
    <citation type="journal article" date="2015" name="Genome Announc.">
        <title>Complete Genome Sequence of Cupriavidus basilensis 4G11, Isolated from the Oak Ridge Field Research Center Site.</title>
        <authorList>
            <person name="Ray J."/>
            <person name="Waters R.J."/>
            <person name="Skerker J.M."/>
            <person name="Kuehl J.V."/>
            <person name="Price M.N."/>
            <person name="Huang J."/>
            <person name="Chakraborty R."/>
            <person name="Arkin A.P."/>
            <person name="Deutschbauer A."/>
        </authorList>
    </citation>
    <scope>NUCLEOTIDE SEQUENCE [LARGE SCALE GENOMIC DNA]</scope>
    <source>
        <strain evidence="1">4G11</strain>
    </source>
</reference>
<sequence length="106" mass="11571">MGVDVGYDKGGVEWLDGFVNGQHEKASDELKEQLVQTLGSFFGECLRHAYGGEWKQEEDGASWYISFPKGGATFPFNKVRKNLMNGPGDSVLGLFTVIPGIFPDGP</sequence>
<protein>
    <submittedName>
        <fullName evidence="1">Uncharacterized protein</fullName>
    </submittedName>
</protein>
<evidence type="ECO:0000313" key="1">
    <source>
        <dbReference type="EMBL" id="AJG22990.1"/>
    </source>
</evidence>
<proteinExistence type="predicted"/>
<name>A0A0C4YK87_9BURK</name>
<evidence type="ECO:0000313" key="2">
    <source>
        <dbReference type="Proteomes" id="UP000031843"/>
    </source>
</evidence>